<name>A0A368T910_9ACTN</name>
<sequence>MDLLGITDARFDQPTRKRWTGLGLAAAAAGRIRPVIGQTFPLARAVDAHAAIEARTVLGETLLEV</sequence>
<comment type="caution">
    <text evidence="1">The sequence shown here is derived from an EMBL/GenBank/DDBJ whole genome shotgun (WGS) entry which is preliminary data.</text>
</comment>
<dbReference type="EMBL" id="QEIN01000029">
    <property type="protein sequence ID" value="RCV60916.1"/>
    <property type="molecule type" value="Genomic_DNA"/>
</dbReference>
<evidence type="ECO:0008006" key="3">
    <source>
        <dbReference type="Google" id="ProtNLM"/>
    </source>
</evidence>
<proteinExistence type="predicted"/>
<accession>A0A368T910</accession>
<dbReference type="Proteomes" id="UP000253318">
    <property type="component" value="Unassembled WGS sequence"/>
</dbReference>
<dbReference type="OrthoDB" id="9780520at2"/>
<dbReference type="Gene3D" id="3.90.180.10">
    <property type="entry name" value="Medium-chain alcohol dehydrogenases, catalytic domain"/>
    <property type="match status" value="1"/>
</dbReference>
<dbReference type="AlphaFoldDB" id="A0A368T910"/>
<protein>
    <recommendedName>
        <fullName evidence="3">NADPH:quinone reductase</fullName>
    </recommendedName>
</protein>
<evidence type="ECO:0000313" key="2">
    <source>
        <dbReference type="Proteomes" id="UP000253318"/>
    </source>
</evidence>
<keyword evidence="2" id="KW-1185">Reference proteome</keyword>
<reference evidence="1 2" key="1">
    <citation type="submission" date="2018-04" db="EMBL/GenBank/DDBJ databases">
        <title>Novel actinobacteria from marine sediment.</title>
        <authorList>
            <person name="Ng Z.Y."/>
            <person name="Tan G.Y.A."/>
        </authorList>
    </citation>
    <scope>NUCLEOTIDE SEQUENCE [LARGE SCALE GENOMIC DNA]</scope>
    <source>
        <strain evidence="1 2">TPS81</strain>
    </source>
</reference>
<organism evidence="1 2">
    <name type="scientific">Marinitenerispora sediminis</name>
    <dbReference type="NCBI Taxonomy" id="1931232"/>
    <lineage>
        <taxon>Bacteria</taxon>
        <taxon>Bacillati</taxon>
        <taxon>Actinomycetota</taxon>
        <taxon>Actinomycetes</taxon>
        <taxon>Streptosporangiales</taxon>
        <taxon>Nocardiopsidaceae</taxon>
        <taxon>Marinitenerispora</taxon>
    </lineage>
</organism>
<dbReference type="Pfam" id="PF13602">
    <property type="entry name" value="ADH_zinc_N_2"/>
    <property type="match status" value="1"/>
</dbReference>
<gene>
    <name evidence="1" type="ORF">DEF24_05640</name>
</gene>
<evidence type="ECO:0000313" key="1">
    <source>
        <dbReference type="EMBL" id="RCV60916.1"/>
    </source>
</evidence>